<dbReference type="Proteomes" id="UP000289886">
    <property type="component" value="Unassembled WGS sequence"/>
</dbReference>
<evidence type="ECO:0000256" key="10">
    <source>
        <dbReference type="ARBA" id="ARBA00023128"/>
    </source>
</evidence>
<keyword evidence="18" id="KW-1185">Reference proteome</keyword>
<evidence type="ECO:0000256" key="16">
    <source>
        <dbReference type="ARBA" id="ARBA00046393"/>
    </source>
</evidence>
<evidence type="ECO:0000256" key="14">
    <source>
        <dbReference type="ARBA" id="ARBA00032927"/>
    </source>
</evidence>
<keyword evidence="5" id="KW-0813">Transport</keyword>
<reference evidence="17 18" key="1">
    <citation type="submission" date="2019-01" db="EMBL/GenBank/DDBJ databases">
        <title>Draft Genome and Complete Hox-Cluster Characterization of the Sterlet Sturgeon (Acipenser ruthenus).</title>
        <authorList>
            <person name="Wei Q."/>
        </authorList>
    </citation>
    <scope>NUCLEOTIDE SEQUENCE [LARGE SCALE GENOMIC DNA]</scope>
    <source>
        <strain evidence="17">WHYD16114868_AA</strain>
        <tissue evidence="17">Blood</tissue>
    </source>
</reference>
<dbReference type="EMBL" id="SCEB01215039">
    <property type="protein sequence ID" value="RXM31639.1"/>
    <property type="molecule type" value="Genomic_DNA"/>
</dbReference>
<protein>
    <recommendedName>
        <fullName evidence="4">Cytochrome b-c1 complex subunit 7</fullName>
    </recommendedName>
    <alternativeName>
        <fullName evidence="13">Complex III subunit 7</fullName>
    </alternativeName>
    <alternativeName>
        <fullName evidence="12">Complex III subunit VII</fullName>
    </alternativeName>
    <alternativeName>
        <fullName evidence="14">Ubiquinol-cytochrome c reductase complex 14 kDa protein</fullName>
    </alternativeName>
</protein>
<comment type="similarity">
    <text evidence="3">Belongs to the UQCRB/QCR7 family.</text>
</comment>
<evidence type="ECO:0000256" key="5">
    <source>
        <dbReference type="ARBA" id="ARBA00022448"/>
    </source>
</evidence>
<keyword evidence="11" id="KW-0472">Membrane</keyword>
<dbReference type="PANTHER" id="PTHR12022:SF0">
    <property type="entry name" value="CYTOCHROME B-C1 COMPLEX SUBUNIT 7"/>
    <property type="match status" value="1"/>
</dbReference>
<evidence type="ECO:0000256" key="8">
    <source>
        <dbReference type="ARBA" id="ARBA00022946"/>
    </source>
</evidence>
<keyword evidence="10" id="KW-0496">Mitochondrion</keyword>
<evidence type="ECO:0000313" key="18">
    <source>
        <dbReference type="Proteomes" id="UP000289886"/>
    </source>
</evidence>
<evidence type="ECO:0000256" key="12">
    <source>
        <dbReference type="ARBA" id="ARBA00031021"/>
    </source>
</evidence>
<dbReference type="InterPro" id="IPR003690">
    <property type="entry name" value="MTERF"/>
</dbReference>
<sequence>MHSHHLKLNLSKSDLLFFPSSSPSSDLSICVPLESTTLSPSSSAKNLGVTLDPCLSYSQHISTLARTCRFFLSNIRRIRPFLTNYATQLLVQALVISRLDYCNSLLAGLPASATRPLQLIQNSAARLVVSYLKSKKFSPTAVARMVSKAPYLLNFSVERLDNRLGFFQKELGLNVHKTMDLVTRLPRLLTGSLEPVKENLKVCQIELGFKENEVQHIVTRIPKLLTASKKKLTGIFDYLHNTMGIPHNLIVKFPQNAFGKIPSHDDFLYPESISRKFTENMAARAPVSATGRLLSGFRKWYYNAAGFNKLGLMRDDTMYEDDDVKEALKRLPEPVYNDRMFRIKRALDLSMKQQVLPKDQWTKYEEDGNYLTPYVKEVICEKKEKAEWNKK</sequence>
<dbReference type="GO" id="GO:0006122">
    <property type="term" value="P:mitochondrial electron transport, ubiquinol to cytochrome c"/>
    <property type="evidence" value="ECO:0007669"/>
    <property type="project" value="InterPro"/>
</dbReference>
<proteinExistence type="inferred from homology"/>
<evidence type="ECO:0000256" key="1">
    <source>
        <dbReference type="ARBA" id="ARBA00004443"/>
    </source>
</evidence>
<evidence type="ECO:0000256" key="15">
    <source>
        <dbReference type="ARBA" id="ARBA00038521"/>
    </source>
</evidence>
<accession>A0A444U963</accession>
<comment type="subunit">
    <text evidence="16">Component of the ubiquinol-cytochrome c oxidoreductase (cytochrome b-c1 complex, complex III, CIII), a multisubunit enzyme composed of 11 subunits. The complex is composed of 3 respiratory subunits cytochrome b, cytochrome c1 and Rieske protein UQCRFS1, 2 core protein subunits UQCRC1/QCR1 and UQCRC2/QCR2, and 6 low-molecular weight protein subunits UQCRH/QCR6, UQCRB/QCR7, UQCRQ/QCR8, UQCR10/QCR9, UQCR11/QCR10 and subunit 9, the cleavage product of Rieske protein UQCRFS1. The complex exists as an obligatory dimer and forms supercomplexes (SCs) in the inner mitochondrial membrane with NADH-ubiquinone oxidoreductase (complex I, CI) and cytochrome c oxidase (complex IV, CIV), resulting in different assemblies (supercomplex SCI(1)III(2)IV(1) and megacomplex MCI(2)III(2)IV(2)).</text>
</comment>
<evidence type="ECO:0000256" key="7">
    <source>
        <dbReference type="ARBA" id="ARBA00022792"/>
    </source>
</evidence>
<comment type="subunit">
    <text evidence="15">Component of the ubiquinol-cytochrome c oxidoreductase (cytochrome b-c1 complex, complex III, CIII), a multisubunit enzyme composed of 3 respiratory subunits cytochrome b, cytochrome c1 and Rieske protein, 2 core protein subunits, and additional low-molecular weight protein subunits. The complex exists as an obligatory dimer and forms supercomplexes (SCs) in the inner mitochondrial membrane with cytochrome c oxidase (complex IV, CIV).</text>
</comment>
<dbReference type="FunFam" id="1.10.1090.10:FF:000001">
    <property type="entry name" value="Cytochrome b-c1 complex subunit 7"/>
    <property type="match status" value="1"/>
</dbReference>
<dbReference type="Pfam" id="PF02271">
    <property type="entry name" value="UCR_14kD"/>
    <property type="match status" value="1"/>
</dbReference>
<comment type="caution">
    <text evidence="17">The sequence shown here is derived from an EMBL/GenBank/DDBJ whole genome shotgun (WGS) entry which is preliminary data.</text>
</comment>
<dbReference type="SUPFAM" id="SSF81524">
    <property type="entry name" value="14 kDa protein of cytochrome bc1 complex (Ubiquinol-cytochrome c reductase)"/>
    <property type="match status" value="1"/>
</dbReference>
<dbReference type="InterPro" id="IPR038538">
    <property type="entry name" value="MTERF_sf"/>
</dbReference>
<dbReference type="Gene3D" id="1.10.1090.10">
    <property type="entry name" value="Cytochrome b-c1 complex subunit 7"/>
    <property type="match status" value="1"/>
</dbReference>
<dbReference type="InterPro" id="IPR003197">
    <property type="entry name" value="QCR7"/>
</dbReference>
<organism evidence="17 18">
    <name type="scientific">Acipenser ruthenus</name>
    <name type="common">Sterlet sturgeon</name>
    <dbReference type="NCBI Taxonomy" id="7906"/>
    <lineage>
        <taxon>Eukaryota</taxon>
        <taxon>Metazoa</taxon>
        <taxon>Chordata</taxon>
        <taxon>Craniata</taxon>
        <taxon>Vertebrata</taxon>
        <taxon>Euteleostomi</taxon>
        <taxon>Actinopterygii</taxon>
        <taxon>Chondrostei</taxon>
        <taxon>Acipenseriformes</taxon>
        <taxon>Acipenseridae</taxon>
        <taxon>Acipenser</taxon>
    </lineage>
</organism>
<dbReference type="Pfam" id="PF02536">
    <property type="entry name" value="mTERF"/>
    <property type="match status" value="1"/>
</dbReference>
<dbReference type="GO" id="GO:0045275">
    <property type="term" value="C:respiratory chain complex III"/>
    <property type="evidence" value="ECO:0007669"/>
    <property type="project" value="InterPro"/>
</dbReference>
<keyword evidence="7" id="KW-0999">Mitochondrion inner membrane</keyword>
<keyword evidence="9" id="KW-0249">Electron transport</keyword>
<evidence type="ECO:0000256" key="4">
    <source>
        <dbReference type="ARBA" id="ARBA00016323"/>
    </source>
</evidence>
<dbReference type="AlphaFoldDB" id="A0A444U963"/>
<evidence type="ECO:0000256" key="3">
    <source>
        <dbReference type="ARBA" id="ARBA00008554"/>
    </source>
</evidence>
<dbReference type="GO" id="GO:0003676">
    <property type="term" value="F:nucleic acid binding"/>
    <property type="evidence" value="ECO:0007669"/>
    <property type="project" value="InterPro"/>
</dbReference>
<keyword evidence="8" id="KW-0809">Transit peptide</keyword>
<comment type="similarity">
    <text evidence="2">Belongs to the mTERF family.</text>
</comment>
<evidence type="ECO:0000256" key="11">
    <source>
        <dbReference type="ARBA" id="ARBA00023136"/>
    </source>
</evidence>
<dbReference type="Gene3D" id="1.25.70.10">
    <property type="entry name" value="Transcription termination factor 3, mitochondrial"/>
    <property type="match status" value="1"/>
</dbReference>
<keyword evidence="6" id="KW-0679">Respiratory chain</keyword>
<evidence type="ECO:0000256" key="6">
    <source>
        <dbReference type="ARBA" id="ARBA00022660"/>
    </source>
</evidence>
<evidence type="ECO:0000256" key="2">
    <source>
        <dbReference type="ARBA" id="ARBA00007692"/>
    </source>
</evidence>
<name>A0A444U963_ACIRT</name>
<comment type="subcellular location">
    <subcellularLocation>
        <location evidence="1">Mitochondrion inner membrane</location>
        <topology evidence="1">Peripheral membrane protein</topology>
        <orientation evidence="1">Matrix side</orientation>
    </subcellularLocation>
</comment>
<dbReference type="InterPro" id="IPR036544">
    <property type="entry name" value="QCR7_sf"/>
</dbReference>
<evidence type="ECO:0000256" key="13">
    <source>
        <dbReference type="ARBA" id="ARBA00031684"/>
    </source>
</evidence>
<dbReference type="GO" id="GO:0005743">
    <property type="term" value="C:mitochondrial inner membrane"/>
    <property type="evidence" value="ECO:0007669"/>
    <property type="project" value="UniProtKB-SubCell"/>
</dbReference>
<dbReference type="SMART" id="SM00733">
    <property type="entry name" value="Mterf"/>
    <property type="match status" value="3"/>
</dbReference>
<dbReference type="PANTHER" id="PTHR12022">
    <property type="entry name" value="UBIQUINOL-CYTOCHROME C REDUCTASE COMPLEX 14 KD PROTEIN"/>
    <property type="match status" value="1"/>
</dbReference>
<gene>
    <name evidence="17" type="ORF">EOD39_1707</name>
</gene>
<evidence type="ECO:0000313" key="17">
    <source>
        <dbReference type="EMBL" id="RXM31639.1"/>
    </source>
</evidence>
<evidence type="ECO:0000256" key="9">
    <source>
        <dbReference type="ARBA" id="ARBA00022982"/>
    </source>
</evidence>